<comment type="caution">
    <text evidence="2">The sequence shown here is derived from an EMBL/GenBank/DDBJ whole genome shotgun (WGS) entry which is preliminary data.</text>
</comment>
<organism evidence="2 3">
    <name type="scientific">Euroglyphus maynei</name>
    <name type="common">Mayne's house dust mite</name>
    <dbReference type="NCBI Taxonomy" id="6958"/>
    <lineage>
        <taxon>Eukaryota</taxon>
        <taxon>Metazoa</taxon>
        <taxon>Ecdysozoa</taxon>
        <taxon>Arthropoda</taxon>
        <taxon>Chelicerata</taxon>
        <taxon>Arachnida</taxon>
        <taxon>Acari</taxon>
        <taxon>Acariformes</taxon>
        <taxon>Sarcoptiformes</taxon>
        <taxon>Astigmata</taxon>
        <taxon>Psoroptidia</taxon>
        <taxon>Analgoidea</taxon>
        <taxon>Pyroglyphidae</taxon>
        <taxon>Pyroglyphinae</taxon>
        <taxon>Euroglyphus</taxon>
    </lineage>
</organism>
<reference evidence="2 3" key="1">
    <citation type="submission" date="2017-03" db="EMBL/GenBank/DDBJ databases">
        <title>Genome Survey of Euroglyphus maynei.</title>
        <authorList>
            <person name="Arlian L.G."/>
            <person name="Morgan M.S."/>
            <person name="Rider S.D."/>
        </authorList>
    </citation>
    <scope>NUCLEOTIDE SEQUENCE [LARGE SCALE GENOMIC DNA]</scope>
    <source>
        <strain evidence="2">Arlian Lab</strain>
        <tissue evidence="2">Whole body</tissue>
    </source>
</reference>
<feature type="compositionally biased region" description="Low complexity" evidence="1">
    <location>
        <begin position="96"/>
        <end position="106"/>
    </location>
</feature>
<sequence length="496" mass="53548">MNSSLPRPPSSYDSMSSHQSKQSSLKNETSSMYDHNKSSRSMIDPMSGDQPQISNSYHSMMQPSVYGSQSMSPYPNHSRYDQPPPHSLQSSQYGISSELSNSSYNTSDHDSGMHYDPYNIDNGLGMPPHQTMSEYRESQANLQQSGGVPPDYPPADPYAANFDDYETTSKRKGKGRPKKDNATPKKERKPRQPRSQATRGRGRGRGSKAMMDHIPLPGMMSHEYGGSPINYGGPPPPPPLGPGQSMNDPVDMYGSNNMDMYGSHPSVLSSSASKVPSSNSILPVTPPTVNSSVLPHHQHPPPNSELISSSYGSKPASISAVPSLPTMNQSNSYHMAATPPSLNAMNSRSPIAPMSTTVPPSSLPLQPPPHPPPSISTNRVNYDSIPMADNSSSYNYVNDEPKVPTVSSDQQSSTSPIVCDNKDLMSNNSNNLEQTTTTTTKSLVPTPYQDSNFLIDSGSSTSEMNKDNITNQTSDQNGQLASVPVTPSSLPSIPLE</sequence>
<feature type="region of interest" description="Disordered" evidence="1">
    <location>
        <begin position="1"/>
        <end position="312"/>
    </location>
</feature>
<feature type="compositionally biased region" description="Polar residues" evidence="1">
    <location>
        <begin position="448"/>
        <end position="496"/>
    </location>
</feature>
<accession>A0A1Y3BI52</accession>
<feature type="non-terminal residue" evidence="2">
    <location>
        <position position="496"/>
    </location>
</feature>
<feature type="compositionally biased region" description="Low complexity" evidence="1">
    <location>
        <begin position="263"/>
        <end position="280"/>
    </location>
</feature>
<dbReference type="AlphaFoldDB" id="A0A1Y3BI52"/>
<evidence type="ECO:0000313" key="3">
    <source>
        <dbReference type="Proteomes" id="UP000194236"/>
    </source>
</evidence>
<feature type="compositionally biased region" description="Low complexity" evidence="1">
    <location>
        <begin position="10"/>
        <end position="24"/>
    </location>
</feature>
<evidence type="ECO:0000256" key="1">
    <source>
        <dbReference type="SAM" id="MobiDB-lite"/>
    </source>
</evidence>
<proteinExistence type="predicted"/>
<dbReference type="Proteomes" id="UP000194236">
    <property type="component" value="Unassembled WGS sequence"/>
</dbReference>
<evidence type="ECO:0000313" key="2">
    <source>
        <dbReference type="EMBL" id="OTF79704.1"/>
    </source>
</evidence>
<gene>
    <name evidence="2" type="ORF">BLA29_005106</name>
</gene>
<feature type="compositionally biased region" description="Polar residues" evidence="1">
    <location>
        <begin position="424"/>
        <end position="434"/>
    </location>
</feature>
<feature type="compositionally biased region" description="Polar residues" evidence="1">
    <location>
        <begin position="405"/>
        <end position="416"/>
    </location>
</feature>
<keyword evidence="3" id="KW-1185">Reference proteome</keyword>
<protein>
    <submittedName>
        <fullName evidence="2">Uncharacterized protein</fullName>
    </submittedName>
</protein>
<feature type="compositionally biased region" description="Polar residues" evidence="1">
    <location>
        <begin position="49"/>
        <end position="75"/>
    </location>
</feature>
<feature type="compositionally biased region" description="Polar residues" evidence="1">
    <location>
        <begin position="130"/>
        <end position="146"/>
    </location>
</feature>
<feature type="compositionally biased region" description="Pro residues" evidence="1">
    <location>
        <begin position="361"/>
        <end position="374"/>
    </location>
</feature>
<feature type="region of interest" description="Disordered" evidence="1">
    <location>
        <begin position="346"/>
        <end position="496"/>
    </location>
</feature>
<dbReference type="EMBL" id="MUJZ01021820">
    <property type="protein sequence ID" value="OTF79704.1"/>
    <property type="molecule type" value="Genomic_DNA"/>
</dbReference>
<name>A0A1Y3BI52_EURMA</name>